<dbReference type="InterPro" id="IPR002220">
    <property type="entry name" value="DapA-like"/>
</dbReference>
<dbReference type="CDD" id="cd00408">
    <property type="entry name" value="DHDPS-like"/>
    <property type="match status" value="1"/>
</dbReference>
<feature type="binding site" evidence="5">
    <location>
        <position position="211"/>
    </location>
    <ligand>
        <name>pyruvate</name>
        <dbReference type="ChEBI" id="CHEBI:15361"/>
    </ligand>
</feature>
<sequence>MFNTENMLYRGACTEMPTSFKENGDIDHENIARCVEFQAQSGVTALFVNGFGSESLLMSVEERAQVVKTFVDAADKRLPVLANLMSNSLEEAHKVIEGYEKAGVTAISIGQPAVYEYTQDAIYDFYKELITSTKLPIYLYNSPESGNEMSPELSAALINDFSNVKGYKDGTQKIIHLQEVMRRVKKPDIEYVAGSDGTTLATLLLGGCGVISFITVVFPKPVIEMCEAYFAGDVAKAREKQFEILQIRKILKSAADICGYRYASELIGHPFSGTRMPKKMTVITEEEKEAIKRGLKELGLI</sequence>
<dbReference type="PANTHER" id="PTHR12128">
    <property type="entry name" value="DIHYDRODIPICOLINATE SYNTHASE"/>
    <property type="match status" value="1"/>
</dbReference>
<dbReference type="PIRSF" id="PIRSF001365">
    <property type="entry name" value="DHDPS"/>
    <property type="match status" value="1"/>
</dbReference>
<evidence type="ECO:0000256" key="4">
    <source>
        <dbReference type="PIRSR" id="PIRSR001365-1"/>
    </source>
</evidence>
<dbReference type="Gene3D" id="3.20.20.70">
    <property type="entry name" value="Aldolase class I"/>
    <property type="match status" value="1"/>
</dbReference>
<comment type="similarity">
    <text evidence="1 3">Belongs to the DapA family.</text>
</comment>
<feature type="active site" description="Proton donor/acceptor" evidence="4">
    <location>
        <position position="140"/>
    </location>
</feature>
<dbReference type="InterPro" id="IPR013785">
    <property type="entry name" value="Aldolase_TIM"/>
</dbReference>
<organism evidence="6 7">
    <name type="scientific">Youxingia wuxianensis</name>
    <dbReference type="NCBI Taxonomy" id="2763678"/>
    <lineage>
        <taxon>Bacteria</taxon>
        <taxon>Bacillati</taxon>
        <taxon>Bacillota</taxon>
        <taxon>Clostridia</taxon>
        <taxon>Eubacteriales</taxon>
        <taxon>Oscillospiraceae</taxon>
        <taxon>Youxingia</taxon>
    </lineage>
</organism>
<evidence type="ECO:0000256" key="3">
    <source>
        <dbReference type="PIRNR" id="PIRNR001365"/>
    </source>
</evidence>
<proteinExistence type="inferred from homology"/>
<dbReference type="GO" id="GO:0008840">
    <property type="term" value="F:4-hydroxy-tetrahydrodipicolinate synthase activity"/>
    <property type="evidence" value="ECO:0007669"/>
    <property type="project" value="TreeGrafter"/>
</dbReference>
<name>A0A926EP86_9FIRM</name>
<dbReference type="Proteomes" id="UP000623678">
    <property type="component" value="Unassembled WGS sequence"/>
</dbReference>
<dbReference type="PRINTS" id="PR00146">
    <property type="entry name" value="DHPICSNTHASE"/>
</dbReference>
<dbReference type="AlphaFoldDB" id="A0A926EP86"/>
<evidence type="ECO:0000313" key="6">
    <source>
        <dbReference type="EMBL" id="MBC8584897.1"/>
    </source>
</evidence>
<evidence type="ECO:0000256" key="5">
    <source>
        <dbReference type="PIRSR" id="PIRSR001365-2"/>
    </source>
</evidence>
<dbReference type="EMBL" id="JACRTD010000003">
    <property type="protein sequence ID" value="MBC8584897.1"/>
    <property type="molecule type" value="Genomic_DNA"/>
</dbReference>
<dbReference type="PANTHER" id="PTHR12128:SF66">
    <property type="entry name" value="4-HYDROXY-2-OXOGLUTARATE ALDOLASE, MITOCHONDRIAL"/>
    <property type="match status" value="1"/>
</dbReference>
<reference evidence="6" key="1">
    <citation type="submission" date="2020-08" db="EMBL/GenBank/DDBJ databases">
        <title>Genome public.</title>
        <authorList>
            <person name="Liu C."/>
            <person name="Sun Q."/>
        </authorList>
    </citation>
    <scope>NUCLEOTIDE SEQUENCE</scope>
    <source>
        <strain evidence="6">NSJ-64</strain>
    </source>
</reference>
<dbReference type="Pfam" id="PF00701">
    <property type="entry name" value="DHDPS"/>
    <property type="match status" value="1"/>
</dbReference>
<protein>
    <submittedName>
        <fullName evidence="6">Dihydrodipicolinate synthase family protein</fullName>
    </submittedName>
</protein>
<evidence type="ECO:0000256" key="2">
    <source>
        <dbReference type="ARBA" id="ARBA00023239"/>
    </source>
</evidence>
<comment type="caution">
    <text evidence="6">The sequence shown here is derived from an EMBL/GenBank/DDBJ whole genome shotgun (WGS) entry which is preliminary data.</text>
</comment>
<gene>
    <name evidence="6" type="ORF">H8705_04805</name>
</gene>
<feature type="active site" description="Schiff-base intermediate with substrate" evidence="4">
    <location>
        <position position="168"/>
    </location>
</feature>
<dbReference type="SUPFAM" id="SSF51569">
    <property type="entry name" value="Aldolase"/>
    <property type="match status" value="1"/>
</dbReference>
<dbReference type="RefSeq" id="WP_262394685.1">
    <property type="nucleotide sequence ID" value="NZ_JACRTD010000003.1"/>
</dbReference>
<evidence type="ECO:0000256" key="1">
    <source>
        <dbReference type="ARBA" id="ARBA00007592"/>
    </source>
</evidence>
<keyword evidence="7" id="KW-1185">Reference proteome</keyword>
<keyword evidence="2 3" id="KW-0456">Lyase</keyword>
<evidence type="ECO:0000313" key="7">
    <source>
        <dbReference type="Proteomes" id="UP000623678"/>
    </source>
</evidence>
<accession>A0A926EP86</accession>
<dbReference type="SMART" id="SM01130">
    <property type="entry name" value="DHDPS"/>
    <property type="match status" value="1"/>
</dbReference>